<accession>A0A315ZI01</accession>
<evidence type="ECO:0000313" key="8">
    <source>
        <dbReference type="EMBL" id="PWJ44839.1"/>
    </source>
</evidence>
<comment type="cofactor">
    <cofactor evidence="7">
        <name>Zn(2+)</name>
        <dbReference type="ChEBI" id="CHEBI:29105"/>
    </cofactor>
    <text evidence="7">Binds 1 zinc ion per subunit.</text>
</comment>
<gene>
    <name evidence="8" type="ORF">BC781_1011218</name>
</gene>
<evidence type="ECO:0000256" key="3">
    <source>
        <dbReference type="ARBA" id="ARBA00022833"/>
    </source>
</evidence>
<protein>
    <submittedName>
        <fullName evidence="8">Fur family ferric uptake transcriptional regulator</fullName>
    </submittedName>
</protein>
<evidence type="ECO:0000256" key="4">
    <source>
        <dbReference type="ARBA" id="ARBA00023015"/>
    </source>
</evidence>
<evidence type="ECO:0000313" key="9">
    <source>
        <dbReference type="Proteomes" id="UP000245535"/>
    </source>
</evidence>
<dbReference type="Pfam" id="PF01475">
    <property type="entry name" value="FUR"/>
    <property type="match status" value="1"/>
</dbReference>
<evidence type="ECO:0000256" key="2">
    <source>
        <dbReference type="ARBA" id="ARBA00022491"/>
    </source>
</evidence>
<dbReference type="Gene3D" id="1.10.10.10">
    <property type="entry name" value="Winged helix-like DNA-binding domain superfamily/Winged helix DNA-binding domain"/>
    <property type="match status" value="1"/>
</dbReference>
<dbReference type="OrthoDB" id="594893at2"/>
<sequence length="139" mass="16044">MESLSLGILQKNKLRKTPSREKILDIFMQSEVALSENDIEHQLSEFCDRATIYRTLKTFLEHGLVHKVMDENNLVKFAYCKEGSCSDHEHNHDHVHFKCKKCGNTVCMEEHPIQKLNLPEGYQTDEVNLLIIGTCPNCK</sequence>
<dbReference type="Gene3D" id="3.30.1490.190">
    <property type="match status" value="1"/>
</dbReference>
<dbReference type="InterPro" id="IPR043135">
    <property type="entry name" value="Fur_C"/>
</dbReference>
<keyword evidence="5" id="KW-0238">DNA-binding</keyword>
<evidence type="ECO:0000256" key="5">
    <source>
        <dbReference type="ARBA" id="ARBA00023125"/>
    </source>
</evidence>
<keyword evidence="2" id="KW-0678">Repressor</keyword>
<dbReference type="Proteomes" id="UP000245535">
    <property type="component" value="Unassembled WGS sequence"/>
</dbReference>
<dbReference type="PANTHER" id="PTHR33202:SF22">
    <property type="entry name" value="HYDROGEN PEROXIDE SENSITIVE REPRESSOR"/>
    <property type="match status" value="1"/>
</dbReference>
<evidence type="ECO:0000256" key="6">
    <source>
        <dbReference type="ARBA" id="ARBA00023163"/>
    </source>
</evidence>
<comment type="caution">
    <text evidence="8">The sequence shown here is derived from an EMBL/GenBank/DDBJ whole genome shotgun (WGS) entry which is preliminary data.</text>
</comment>
<keyword evidence="7" id="KW-0479">Metal-binding</keyword>
<dbReference type="AlphaFoldDB" id="A0A315ZI01"/>
<feature type="binding site" evidence="7">
    <location>
        <position position="102"/>
    </location>
    <ligand>
        <name>Zn(2+)</name>
        <dbReference type="ChEBI" id="CHEBI:29105"/>
    </ligand>
</feature>
<dbReference type="GO" id="GO:0003700">
    <property type="term" value="F:DNA-binding transcription factor activity"/>
    <property type="evidence" value="ECO:0007669"/>
    <property type="project" value="InterPro"/>
</dbReference>
<evidence type="ECO:0000256" key="1">
    <source>
        <dbReference type="ARBA" id="ARBA00007957"/>
    </source>
</evidence>
<dbReference type="RefSeq" id="WP_109616306.1">
    <property type="nucleotide sequence ID" value="NZ_QGDO01000001.1"/>
</dbReference>
<dbReference type="InterPro" id="IPR002481">
    <property type="entry name" value="FUR"/>
</dbReference>
<dbReference type="EMBL" id="QGDO01000001">
    <property type="protein sequence ID" value="PWJ44839.1"/>
    <property type="molecule type" value="Genomic_DNA"/>
</dbReference>
<feature type="binding site" evidence="7">
    <location>
        <position position="138"/>
    </location>
    <ligand>
        <name>Zn(2+)</name>
        <dbReference type="ChEBI" id="CHEBI:29105"/>
    </ligand>
</feature>
<feature type="binding site" evidence="7">
    <location>
        <position position="135"/>
    </location>
    <ligand>
        <name>Zn(2+)</name>
        <dbReference type="ChEBI" id="CHEBI:29105"/>
    </ligand>
</feature>
<comment type="similarity">
    <text evidence="1">Belongs to the Fur family.</text>
</comment>
<keyword evidence="6" id="KW-0804">Transcription</keyword>
<feature type="binding site" evidence="7">
    <location>
        <position position="99"/>
    </location>
    <ligand>
        <name>Zn(2+)</name>
        <dbReference type="ChEBI" id="CHEBI:29105"/>
    </ligand>
</feature>
<dbReference type="SUPFAM" id="SSF46785">
    <property type="entry name" value="Winged helix' DNA-binding domain"/>
    <property type="match status" value="1"/>
</dbReference>
<reference evidence="8 9" key="1">
    <citation type="submission" date="2018-03" db="EMBL/GenBank/DDBJ databases">
        <title>Genomic Encyclopedia of Archaeal and Bacterial Type Strains, Phase II (KMG-II): from individual species to whole genera.</title>
        <authorList>
            <person name="Goeker M."/>
        </authorList>
    </citation>
    <scope>NUCLEOTIDE SEQUENCE [LARGE SCALE GENOMIC DNA]</scope>
    <source>
        <strain evidence="8 9">DSM 28229</strain>
    </source>
</reference>
<dbReference type="PANTHER" id="PTHR33202">
    <property type="entry name" value="ZINC UPTAKE REGULATION PROTEIN"/>
    <property type="match status" value="1"/>
</dbReference>
<organism evidence="8 9">
    <name type="scientific">Sediminitomix flava</name>
    <dbReference type="NCBI Taxonomy" id="379075"/>
    <lineage>
        <taxon>Bacteria</taxon>
        <taxon>Pseudomonadati</taxon>
        <taxon>Bacteroidota</taxon>
        <taxon>Cytophagia</taxon>
        <taxon>Cytophagales</taxon>
        <taxon>Flammeovirgaceae</taxon>
        <taxon>Sediminitomix</taxon>
    </lineage>
</organism>
<evidence type="ECO:0000256" key="7">
    <source>
        <dbReference type="PIRSR" id="PIRSR602481-1"/>
    </source>
</evidence>
<dbReference type="GO" id="GO:0045892">
    <property type="term" value="P:negative regulation of DNA-templated transcription"/>
    <property type="evidence" value="ECO:0007669"/>
    <property type="project" value="TreeGrafter"/>
</dbReference>
<keyword evidence="9" id="KW-1185">Reference proteome</keyword>
<dbReference type="GO" id="GO:1900376">
    <property type="term" value="P:regulation of secondary metabolite biosynthetic process"/>
    <property type="evidence" value="ECO:0007669"/>
    <property type="project" value="TreeGrafter"/>
</dbReference>
<dbReference type="GO" id="GO:0008270">
    <property type="term" value="F:zinc ion binding"/>
    <property type="evidence" value="ECO:0007669"/>
    <property type="project" value="TreeGrafter"/>
</dbReference>
<name>A0A315ZI01_SEDFL</name>
<dbReference type="InterPro" id="IPR036390">
    <property type="entry name" value="WH_DNA-bd_sf"/>
</dbReference>
<keyword evidence="4" id="KW-0805">Transcription regulation</keyword>
<dbReference type="GO" id="GO:0000976">
    <property type="term" value="F:transcription cis-regulatory region binding"/>
    <property type="evidence" value="ECO:0007669"/>
    <property type="project" value="TreeGrafter"/>
</dbReference>
<dbReference type="InterPro" id="IPR036388">
    <property type="entry name" value="WH-like_DNA-bd_sf"/>
</dbReference>
<keyword evidence="3 7" id="KW-0862">Zinc</keyword>
<proteinExistence type="inferred from homology"/>